<dbReference type="PANTHER" id="PTHR44329">
    <property type="entry name" value="SERINE/THREONINE-PROTEIN KINASE TNNI3K-RELATED"/>
    <property type="match status" value="1"/>
</dbReference>
<evidence type="ECO:0000256" key="10">
    <source>
        <dbReference type="ARBA" id="ARBA00022777"/>
    </source>
</evidence>
<keyword evidence="5" id="KW-0963">Cytoplasm</keyword>
<feature type="binding site" evidence="17">
    <location>
        <begin position="171"/>
        <end position="179"/>
    </location>
    <ligand>
        <name>ATP</name>
        <dbReference type="ChEBI" id="CHEBI:30616"/>
    </ligand>
</feature>
<dbReference type="PIRSF" id="PIRSF038165">
    <property type="entry name" value="MAPKKK12_MAPKKK13"/>
    <property type="match status" value="1"/>
</dbReference>
<evidence type="ECO:0000256" key="8">
    <source>
        <dbReference type="ARBA" id="ARBA00022737"/>
    </source>
</evidence>
<feature type="compositionally biased region" description="Polar residues" evidence="19">
    <location>
        <begin position="919"/>
        <end position="935"/>
    </location>
</feature>
<feature type="binding site" evidence="17">
    <location>
        <position position="192"/>
    </location>
    <ligand>
        <name>ATP</name>
        <dbReference type="ChEBI" id="CHEBI:30616"/>
    </ligand>
</feature>
<evidence type="ECO:0000256" key="14">
    <source>
        <dbReference type="ARBA" id="ARBA00048329"/>
    </source>
</evidence>
<comment type="catalytic activity">
    <reaction evidence="13">
        <text>L-threonyl-[protein] + ATP = O-phospho-L-threonyl-[protein] + ADP + H(+)</text>
        <dbReference type="Rhea" id="RHEA:46608"/>
        <dbReference type="Rhea" id="RHEA-COMP:11060"/>
        <dbReference type="Rhea" id="RHEA-COMP:11605"/>
        <dbReference type="ChEBI" id="CHEBI:15378"/>
        <dbReference type="ChEBI" id="CHEBI:30013"/>
        <dbReference type="ChEBI" id="CHEBI:30616"/>
        <dbReference type="ChEBI" id="CHEBI:61977"/>
        <dbReference type="ChEBI" id="CHEBI:456216"/>
        <dbReference type="EC" id="2.7.11.25"/>
    </reaction>
</comment>
<keyword evidence="12" id="KW-0472">Membrane</keyword>
<feature type="domain" description="Protein kinase" evidence="20">
    <location>
        <begin position="165"/>
        <end position="406"/>
    </location>
</feature>
<evidence type="ECO:0000313" key="22">
    <source>
        <dbReference type="RefSeq" id="XP_031437987.1"/>
    </source>
</evidence>
<feature type="region of interest" description="Disordered" evidence="19">
    <location>
        <begin position="532"/>
        <end position="650"/>
    </location>
</feature>
<proteinExistence type="inferred from homology"/>
<dbReference type="RefSeq" id="XP_031437987.1">
    <property type="nucleotide sequence ID" value="XM_031582127.2"/>
</dbReference>
<dbReference type="GeneTree" id="ENSGT00940000158216"/>
<keyword evidence="10 15" id="KW-0418">Kinase</keyword>
<feature type="coiled-coil region" evidence="18">
    <location>
        <begin position="459"/>
        <end position="493"/>
    </location>
</feature>
<evidence type="ECO:0000256" key="17">
    <source>
        <dbReference type="PIRSR" id="PIRSR038165-51"/>
    </source>
</evidence>
<dbReference type="GO" id="GO:0016020">
    <property type="term" value="C:membrane"/>
    <property type="evidence" value="ECO:0007669"/>
    <property type="project" value="UniProtKB-SubCell"/>
</dbReference>
<evidence type="ECO:0000256" key="6">
    <source>
        <dbReference type="ARBA" id="ARBA00022527"/>
    </source>
</evidence>
<comment type="catalytic activity">
    <reaction evidence="14">
        <text>L-seryl-[protein] + ATP = O-phospho-L-seryl-[protein] + ADP + H(+)</text>
        <dbReference type="Rhea" id="RHEA:17989"/>
        <dbReference type="Rhea" id="RHEA-COMP:9863"/>
        <dbReference type="Rhea" id="RHEA-COMP:11604"/>
        <dbReference type="ChEBI" id="CHEBI:15378"/>
        <dbReference type="ChEBI" id="CHEBI:29999"/>
        <dbReference type="ChEBI" id="CHEBI:30616"/>
        <dbReference type="ChEBI" id="CHEBI:83421"/>
        <dbReference type="ChEBI" id="CHEBI:456216"/>
        <dbReference type="EC" id="2.7.11.25"/>
    </reaction>
</comment>
<keyword evidence="21" id="KW-1185">Reference proteome</keyword>
<evidence type="ECO:0000256" key="7">
    <source>
        <dbReference type="ARBA" id="ARBA00022679"/>
    </source>
</evidence>
<dbReference type="GO" id="GO:0007254">
    <property type="term" value="P:JNK cascade"/>
    <property type="evidence" value="ECO:0007669"/>
    <property type="project" value="TreeGrafter"/>
</dbReference>
<evidence type="ECO:0000256" key="9">
    <source>
        <dbReference type="ARBA" id="ARBA00022741"/>
    </source>
</evidence>
<evidence type="ECO:0000259" key="20">
    <source>
        <dbReference type="PROSITE" id="PS50011"/>
    </source>
</evidence>
<keyword evidence="18" id="KW-0175">Coiled coil</keyword>
<dbReference type="RefSeq" id="XP_031437997.1">
    <property type="nucleotide sequence ID" value="XM_031582137.2"/>
</dbReference>
<dbReference type="InterPro" id="IPR051681">
    <property type="entry name" value="Ser/Thr_Kinases-Pseudokinases"/>
</dbReference>
<dbReference type="SUPFAM" id="SSF56112">
    <property type="entry name" value="Protein kinase-like (PK-like)"/>
    <property type="match status" value="1"/>
</dbReference>
<dbReference type="InterPro" id="IPR017419">
    <property type="entry name" value="MAP3K12_MAP3K13"/>
</dbReference>
<accession>A0A6P8GRB3</accession>
<feature type="region of interest" description="Disordered" evidence="19">
    <location>
        <begin position="787"/>
        <end position="937"/>
    </location>
</feature>
<feature type="compositionally biased region" description="Low complexity" evidence="19">
    <location>
        <begin position="872"/>
        <end position="882"/>
    </location>
</feature>
<dbReference type="PANTHER" id="PTHR44329:SF14">
    <property type="entry name" value="MITOGEN-ACTIVATED PROTEIN KINASE KINASE KINASE 13"/>
    <property type="match status" value="1"/>
</dbReference>
<sequence length="996" mass="109198">MHLPVPLHHQLNPPRLCGCDDNDSAALGGTSPPVTALSEDSTREQHHFDNSMLQLQEHEEAGSPGSCGHGGCVSGGEEGNEEGGGGGGGGEGCPEDHHGGGGMHPRYHHPHDDIKLHFHRAGQGGGFLEGLFGCLKPVWNIIGKTYSTEYKLQQQDMWEVPFEEISELQWLGSGAQGAVFLGKFRSEEVAIKKVREQKETDIKHLRKLKHPNIIAFKGVCTMAPCYCIIMEYCAQGQLYEVLRGGRKIAPCLLVDWATGIASGMNYLHLHKIIHRDLKSPNVLVTHNDMVKISDFGTSKELSDKSTKMSFAGTVAWMAPEVIRNEPVSEKVDIWSFGVVLWELLTGEIPYKDVDSSAIIWGVGSNSLHLPVPSTCPDGFKILMKQTWQGKPRNRPSFRQILLHLDIASADVLGAPQETYFKSQAEWREEVKKHFEKIKSEGTCIHRLDEELIRRRRDELRHALDIREHYERKLERANNLYMELSAIMLQLEVREKELMKREQAVEKKYPGSYKRPMVRPVVRPNAVEKLIKKKASVAHKPGTQTPKRPDLLRSDGIPSTSPHPSPSPLSGSPKVSTPPGKARYRSKQRHRRANSKGSHNDFPGVLKSNSTGIVGSGSGGAASSEEQQPLQQSLQQHHHHHLLLHHHQQHLPLKTRENAVATCANNLRYFGPAAPLRSPQTDHFKRLTSGSNPDLISTAVDADSHRVGSGGGVLEATSTVEDATASPIPAAAAAGLAVSASSLSSSGLGPLCPCCQAHPYPDCPHCQEDAPVPANHPELPHYSLLSTCERSPQPAAPRLGEPVSDTEGLGQEGGRQGGRAEGQGSPRPSLPSGLIRMLRPLRKTGDESSEEEEGEVDSEVEFPRRQRPHRCMSSFQSYSTFSSENLSVSDGEEGNTSDRSNSGPLERLSASQEEQLDDLLSNTPEIPIDISTQSDGLSDKECAVRRVKTQISLGKLCSDEHSYENPLHFGESDCDSSDAECSDATIRNPKPCAPSTW</sequence>
<evidence type="ECO:0000256" key="15">
    <source>
        <dbReference type="PIRNR" id="PIRNR038165"/>
    </source>
</evidence>
<evidence type="ECO:0000256" key="18">
    <source>
        <dbReference type="SAM" id="Coils"/>
    </source>
</evidence>
<dbReference type="InterPro" id="IPR011009">
    <property type="entry name" value="Kinase-like_dom_sf"/>
</dbReference>
<protein>
    <recommendedName>
        <fullName evidence="4 15">Mitogen-activated protein kinase kinase kinase</fullName>
        <ecNumber evidence="4 15">2.7.11.25</ecNumber>
    </recommendedName>
</protein>
<dbReference type="InterPro" id="IPR001245">
    <property type="entry name" value="Ser-Thr/Tyr_kinase_cat_dom"/>
</dbReference>
<dbReference type="GO" id="GO:0005524">
    <property type="term" value="F:ATP binding"/>
    <property type="evidence" value="ECO:0007669"/>
    <property type="project" value="UniProtKB-KW"/>
</dbReference>
<feature type="compositionally biased region" description="Low complexity" evidence="19">
    <location>
        <begin position="620"/>
        <end position="634"/>
    </location>
</feature>
<dbReference type="SMART" id="SM00220">
    <property type="entry name" value="S_TKc"/>
    <property type="match status" value="1"/>
</dbReference>
<feature type="compositionally biased region" description="Basic and acidic residues" evidence="19">
    <location>
        <begin position="40"/>
        <end position="49"/>
    </location>
</feature>
<feature type="region of interest" description="Disordered" evidence="19">
    <location>
        <begin position="23"/>
        <end position="108"/>
    </location>
</feature>
<gene>
    <name evidence="22 23" type="primary">si:ch211-45c16.2</name>
</gene>
<dbReference type="AlphaFoldDB" id="A0A6P8GRB3"/>
<dbReference type="KEGG" id="char:105912646"/>
<evidence type="ECO:0000256" key="19">
    <source>
        <dbReference type="SAM" id="MobiDB-lite"/>
    </source>
</evidence>
<dbReference type="FunFam" id="3.30.200.20:FF:000095">
    <property type="entry name" value="Mitogen-activated protein kinase kinase kinase 12"/>
    <property type="match status" value="1"/>
</dbReference>
<feature type="compositionally biased region" description="Gly residues" evidence="19">
    <location>
        <begin position="809"/>
        <end position="820"/>
    </location>
</feature>
<evidence type="ECO:0000313" key="21">
    <source>
        <dbReference type="Proteomes" id="UP000515152"/>
    </source>
</evidence>
<dbReference type="Pfam" id="PF07714">
    <property type="entry name" value="PK_Tyr_Ser-Thr"/>
    <property type="match status" value="1"/>
</dbReference>
<feature type="compositionally biased region" description="Basic residues" evidence="19">
    <location>
        <begin position="581"/>
        <end position="593"/>
    </location>
</feature>
<dbReference type="PRINTS" id="PR00109">
    <property type="entry name" value="TYRKINASE"/>
</dbReference>
<evidence type="ECO:0000256" key="13">
    <source>
        <dbReference type="ARBA" id="ARBA00047559"/>
    </source>
</evidence>
<dbReference type="Gene3D" id="3.30.200.20">
    <property type="entry name" value="Phosphorylase Kinase, domain 1"/>
    <property type="match status" value="1"/>
</dbReference>
<evidence type="ECO:0000256" key="12">
    <source>
        <dbReference type="ARBA" id="ARBA00023136"/>
    </source>
</evidence>
<dbReference type="InterPro" id="IPR008271">
    <property type="entry name" value="Ser/Thr_kinase_AS"/>
</dbReference>
<feature type="compositionally biased region" description="Basic residues" evidence="19">
    <location>
        <begin position="635"/>
        <end position="648"/>
    </location>
</feature>
<dbReference type="OrthoDB" id="339325at2759"/>
<dbReference type="GO" id="GO:0005737">
    <property type="term" value="C:cytoplasm"/>
    <property type="evidence" value="ECO:0007669"/>
    <property type="project" value="UniProtKB-SubCell"/>
</dbReference>
<comment type="similarity">
    <text evidence="3 15">Belongs to the protein kinase superfamily. STE Ser/Thr protein kinase family. MAP kinase kinase kinase subfamily.</text>
</comment>
<evidence type="ECO:0000256" key="2">
    <source>
        <dbReference type="ARBA" id="ARBA00004496"/>
    </source>
</evidence>
<feature type="region of interest" description="Disordered" evidence="19">
    <location>
        <begin position="977"/>
        <end position="996"/>
    </location>
</feature>
<dbReference type="Gene3D" id="1.10.510.10">
    <property type="entry name" value="Transferase(Phosphotransferase) domain 1"/>
    <property type="match status" value="1"/>
</dbReference>
<dbReference type="CDD" id="cd14059">
    <property type="entry name" value="STKc_MAP3K12_13"/>
    <property type="match status" value="1"/>
</dbReference>
<evidence type="ECO:0000313" key="23">
    <source>
        <dbReference type="RefSeq" id="XP_031437997.1"/>
    </source>
</evidence>
<keyword evidence="6 15" id="KW-0723">Serine/threonine-protein kinase</keyword>
<dbReference type="GeneID" id="105912646"/>
<reference evidence="22 23" key="1">
    <citation type="submission" date="2025-04" db="UniProtKB">
        <authorList>
            <consortium name="RefSeq"/>
        </authorList>
    </citation>
    <scope>IDENTIFICATION</scope>
</reference>
<organism evidence="21 22">
    <name type="scientific">Clupea harengus</name>
    <name type="common">Atlantic herring</name>
    <dbReference type="NCBI Taxonomy" id="7950"/>
    <lineage>
        <taxon>Eukaryota</taxon>
        <taxon>Metazoa</taxon>
        <taxon>Chordata</taxon>
        <taxon>Craniata</taxon>
        <taxon>Vertebrata</taxon>
        <taxon>Euteleostomi</taxon>
        <taxon>Actinopterygii</taxon>
        <taxon>Neopterygii</taxon>
        <taxon>Teleostei</taxon>
        <taxon>Clupei</taxon>
        <taxon>Clupeiformes</taxon>
        <taxon>Clupeoidei</taxon>
        <taxon>Clupeidae</taxon>
        <taxon>Clupea</taxon>
    </lineage>
</organism>
<feature type="active site" description="Proton acceptor" evidence="16">
    <location>
        <position position="276"/>
    </location>
</feature>
<dbReference type="EC" id="2.7.11.25" evidence="4 15"/>
<evidence type="ECO:0000256" key="5">
    <source>
        <dbReference type="ARBA" id="ARBA00022490"/>
    </source>
</evidence>
<feature type="compositionally biased region" description="Acidic residues" evidence="19">
    <location>
        <begin position="846"/>
        <end position="859"/>
    </location>
</feature>
<dbReference type="InterPro" id="IPR000719">
    <property type="entry name" value="Prot_kinase_dom"/>
</dbReference>
<dbReference type="PROSITE" id="PS50011">
    <property type="entry name" value="PROTEIN_KINASE_DOM"/>
    <property type="match status" value="1"/>
</dbReference>
<dbReference type="Proteomes" id="UP000515152">
    <property type="component" value="Chromosome 2"/>
</dbReference>
<dbReference type="PROSITE" id="PS00108">
    <property type="entry name" value="PROTEIN_KINASE_ST"/>
    <property type="match status" value="1"/>
</dbReference>
<feature type="compositionally biased region" description="Gly residues" evidence="19">
    <location>
        <begin position="65"/>
        <end position="92"/>
    </location>
</feature>
<evidence type="ECO:0000256" key="3">
    <source>
        <dbReference type="ARBA" id="ARBA00006529"/>
    </source>
</evidence>
<name>A0A6P8GRB3_CLUHA</name>
<dbReference type="FunFam" id="1.10.510.10:FF:000087">
    <property type="entry name" value="Mitogen-activated protein kinase kinase kinase 12"/>
    <property type="match status" value="1"/>
</dbReference>
<keyword evidence="9 15" id="KW-0547">Nucleotide-binding</keyword>
<evidence type="ECO:0000256" key="11">
    <source>
        <dbReference type="ARBA" id="ARBA00022840"/>
    </source>
</evidence>
<keyword evidence="8" id="KW-0677">Repeat</keyword>
<dbReference type="GO" id="GO:0004709">
    <property type="term" value="F:MAP kinase kinase kinase activity"/>
    <property type="evidence" value="ECO:0007669"/>
    <property type="project" value="UniProtKB-EC"/>
</dbReference>
<evidence type="ECO:0000256" key="1">
    <source>
        <dbReference type="ARBA" id="ARBA00004170"/>
    </source>
</evidence>
<comment type="subcellular location">
    <subcellularLocation>
        <location evidence="2">Cytoplasm</location>
    </subcellularLocation>
    <subcellularLocation>
        <location evidence="1">Membrane</location>
        <topology evidence="1">Peripheral membrane protein</topology>
    </subcellularLocation>
</comment>
<keyword evidence="7 15" id="KW-0808">Transferase</keyword>
<evidence type="ECO:0000256" key="16">
    <source>
        <dbReference type="PIRSR" id="PIRSR038165-50"/>
    </source>
</evidence>
<feature type="compositionally biased region" description="Polar residues" evidence="19">
    <location>
        <begin position="896"/>
        <end position="912"/>
    </location>
</feature>
<evidence type="ECO:0000256" key="4">
    <source>
        <dbReference type="ARBA" id="ARBA00012406"/>
    </source>
</evidence>
<keyword evidence="11 15" id="KW-0067">ATP-binding</keyword>